<organism evidence="2 3">
    <name type="scientific">Mycena rosella</name>
    <name type="common">Pink bonnet</name>
    <name type="synonym">Agaricus rosellus</name>
    <dbReference type="NCBI Taxonomy" id="1033263"/>
    <lineage>
        <taxon>Eukaryota</taxon>
        <taxon>Fungi</taxon>
        <taxon>Dikarya</taxon>
        <taxon>Basidiomycota</taxon>
        <taxon>Agaricomycotina</taxon>
        <taxon>Agaricomycetes</taxon>
        <taxon>Agaricomycetidae</taxon>
        <taxon>Agaricales</taxon>
        <taxon>Marasmiineae</taxon>
        <taxon>Mycenaceae</taxon>
        <taxon>Mycena</taxon>
    </lineage>
</organism>
<evidence type="ECO:0000313" key="3">
    <source>
        <dbReference type="Proteomes" id="UP001221757"/>
    </source>
</evidence>
<feature type="compositionally biased region" description="Basic residues" evidence="1">
    <location>
        <begin position="55"/>
        <end position="71"/>
    </location>
</feature>
<keyword evidence="3" id="KW-1185">Reference proteome</keyword>
<dbReference type="Proteomes" id="UP001221757">
    <property type="component" value="Unassembled WGS sequence"/>
</dbReference>
<name>A0AAD7CT71_MYCRO</name>
<feature type="region of interest" description="Disordered" evidence="1">
    <location>
        <begin position="46"/>
        <end position="98"/>
    </location>
</feature>
<evidence type="ECO:0000256" key="1">
    <source>
        <dbReference type="SAM" id="MobiDB-lite"/>
    </source>
</evidence>
<accession>A0AAD7CT71</accession>
<gene>
    <name evidence="2" type="ORF">B0H17DRAFT_1144426</name>
</gene>
<evidence type="ECO:0000313" key="2">
    <source>
        <dbReference type="EMBL" id="KAJ7662344.1"/>
    </source>
</evidence>
<dbReference type="AlphaFoldDB" id="A0AAD7CT71"/>
<dbReference type="EMBL" id="JARKIE010000243">
    <property type="protein sequence ID" value="KAJ7662344.1"/>
    <property type="molecule type" value="Genomic_DNA"/>
</dbReference>
<comment type="caution">
    <text evidence="2">The sequence shown here is derived from an EMBL/GenBank/DDBJ whole genome shotgun (WGS) entry which is preliminary data.</text>
</comment>
<proteinExistence type="predicted"/>
<protein>
    <submittedName>
        <fullName evidence="2">Uncharacterized protein</fullName>
    </submittedName>
</protein>
<sequence>MPVATETKVVRPVETQPAVVMPVVTETSVAVPVATQPDVVMPVATGNLDAAKPMRTARPKLKKGGNPKPRTRTQATSKPKLKPTAKASGPGKSEDEAHAGGVRCRLVTCVGIGVVKTWQAPHFCLYITRLSLWDVVRTFFTVW</sequence>
<reference evidence="2" key="1">
    <citation type="submission" date="2023-03" db="EMBL/GenBank/DDBJ databases">
        <title>Massive genome expansion in bonnet fungi (Mycena s.s.) driven by repeated elements and novel gene families across ecological guilds.</title>
        <authorList>
            <consortium name="Lawrence Berkeley National Laboratory"/>
            <person name="Harder C.B."/>
            <person name="Miyauchi S."/>
            <person name="Viragh M."/>
            <person name="Kuo A."/>
            <person name="Thoen E."/>
            <person name="Andreopoulos B."/>
            <person name="Lu D."/>
            <person name="Skrede I."/>
            <person name="Drula E."/>
            <person name="Henrissat B."/>
            <person name="Morin E."/>
            <person name="Kohler A."/>
            <person name="Barry K."/>
            <person name="LaButti K."/>
            <person name="Morin E."/>
            <person name="Salamov A."/>
            <person name="Lipzen A."/>
            <person name="Mereny Z."/>
            <person name="Hegedus B."/>
            <person name="Baldrian P."/>
            <person name="Stursova M."/>
            <person name="Weitz H."/>
            <person name="Taylor A."/>
            <person name="Grigoriev I.V."/>
            <person name="Nagy L.G."/>
            <person name="Martin F."/>
            <person name="Kauserud H."/>
        </authorList>
    </citation>
    <scope>NUCLEOTIDE SEQUENCE</scope>
    <source>
        <strain evidence="2">CBHHK067</strain>
    </source>
</reference>